<evidence type="ECO:0000313" key="3">
    <source>
        <dbReference type="EnsemblMetazoa" id="CJA17756a.1"/>
    </source>
</evidence>
<evidence type="ECO:0000313" key="4">
    <source>
        <dbReference type="Proteomes" id="UP000005237"/>
    </source>
</evidence>
<feature type="transmembrane region" description="Helical" evidence="2">
    <location>
        <begin position="305"/>
        <end position="329"/>
    </location>
</feature>
<organism evidence="3 4">
    <name type="scientific">Caenorhabditis japonica</name>
    <dbReference type="NCBI Taxonomy" id="281687"/>
    <lineage>
        <taxon>Eukaryota</taxon>
        <taxon>Metazoa</taxon>
        <taxon>Ecdysozoa</taxon>
        <taxon>Nematoda</taxon>
        <taxon>Chromadorea</taxon>
        <taxon>Rhabditida</taxon>
        <taxon>Rhabditina</taxon>
        <taxon>Rhabditomorpha</taxon>
        <taxon>Rhabditoidea</taxon>
        <taxon>Rhabditidae</taxon>
        <taxon>Peloderinae</taxon>
        <taxon>Caenorhabditis</taxon>
    </lineage>
</organism>
<dbReference type="AlphaFoldDB" id="A0A8R1I465"/>
<feature type="transmembrane region" description="Helical" evidence="2">
    <location>
        <begin position="264"/>
        <end position="293"/>
    </location>
</feature>
<keyword evidence="2" id="KW-1133">Transmembrane helix</keyword>
<keyword evidence="2" id="KW-0472">Membrane</keyword>
<keyword evidence="2" id="KW-0812">Transmembrane</keyword>
<feature type="transmembrane region" description="Helical" evidence="2">
    <location>
        <begin position="349"/>
        <end position="373"/>
    </location>
</feature>
<feature type="compositionally biased region" description="Basic and acidic residues" evidence="1">
    <location>
        <begin position="1"/>
        <end position="26"/>
    </location>
</feature>
<dbReference type="EnsemblMetazoa" id="CJA17756a.1">
    <property type="protein sequence ID" value="CJA17756a.1"/>
    <property type="gene ID" value="WBGene00136960"/>
</dbReference>
<dbReference type="Proteomes" id="UP000005237">
    <property type="component" value="Unassembled WGS sequence"/>
</dbReference>
<proteinExistence type="predicted"/>
<feature type="region of interest" description="Disordered" evidence="1">
    <location>
        <begin position="1"/>
        <end position="39"/>
    </location>
</feature>
<feature type="transmembrane region" description="Helical" evidence="2">
    <location>
        <begin position="421"/>
        <end position="454"/>
    </location>
</feature>
<reference evidence="3" key="2">
    <citation type="submission" date="2022-06" db="UniProtKB">
        <authorList>
            <consortium name="EnsemblMetazoa"/>
        </authorList>
    </citation>
    <scope>IDENTIFICATION</scope>
    <source>
        <strain evidence="3">DF5081</strain>
    </source>
</reference>
<evidence type="ECO:0000256" key="2">
    <source>
        <dbReference type="SAM" id="Phobius"/>
    </source>
</evidence>
<feature type="transmembrane region" description="Helical" evidence="2">
    <location>
        <begin position="139"/>
        <end position="161"/>
    </location>
</feature>
<feature type="transmembrane region" description="Helical" evidence="2">
    <location>
        <begin position="192"/>
        <end position="213"/>
    </location>
</feature>
<feature type="transmembrane region" description="Helical" evidence="2">
    <location>
        <begin position="225"/>
        <end position="244"/>
    </location>
</feature>
<accession>A0A8R1I465</accession>
<sequence>MPRSQHEIREASETVRHLRRTDEEPSGRTAPPPPYIGQAIPRVKPIRTFQKTSSNNNVGENSRPTSRRFDTFGENALETVRHVMQTQTPDGDTFFADLRPVQVSRRVGRAAKCVTNAHLAQQFAAHYDRKKRRERRPATLLYCVLPTLELLAAVAIIATSFSANRKELAAPKEPTDTSLATEAVRSLSIQNALSTVVPAFFQIVSSFFGFFPIYPSSFRRPAQILHIFFNSTTIILWFNAIYDLMLKVSMEHILKPSGTDEKYIINLIVGSFIYFATVIVPAITLAVAVYSLTTSSHVRRIQKSLTAISVSLGTLIFALATLAIAIFMAQANLGGGGDGKNLSDNPTMIAYGLMESIVFVFVLLTSIFSLLVALQNNRPLMIAAAIGQGISILSIAGELFTSERISAIFAELKSFETTGTAAEIGIVLLNGCSVVSAILLVLQLVVFIFCVSALQHTSQHSLLVDNNRNPGGPLERTAF</sequence>
<evidence type="ECO:0000256" key="1">
    <source>
        <dbReference type="SAM" id="MobiDB-lite"/>
    </source>
</evidence>
<protein>
    <submittedName>
        <fullName evidence="3">Uncharacterized protein</fullName>
    </submittedName>
</protein>
<feature type="region of interest" description="Disordered" evidence="1">
    <location>
        <begin position="49"/>
        <end position="68"/>
    </location>
</feature>
<reference evidence="4" key="1">
    <citation type="submission" date="2010-08" db="EMBL/GenBank/DDBJ databases">
        <authorList>
            <consortium name="Caenorhabditis japonica Sequencing Consortium"/>
            <person name="Wilson R.K."/>
        </authorList>
    </citation>
    <scope>NUCLEOTIDE SEQUENCE [LARGE SCALE GENOMIC DNA]</scope>
    <source>
        <strain evidence="4">DF5081</strain>
    </source>
</reference>
<name>A0A8R1I465_CAEJA</name>
<keyword evidence="4" id="KW-1185">Reference proteome</keyword>
<feature type="compositionally biased region" description="Polar residues" evidence="1">
    <location>
        <begin position="49"/>
        <end position="64"/>
    </location>
</feature>